<organism evidence="2">
    <name type="scientific">termite gut metagenome</name>
    <dbReference type="NCBI Taxonomy" id="433724"/>
    <lineage>
        <taxon>unclassified sequences</taxon>
        <taxon>metagenomes</taxon>
        <taxon>organismal metagenomes</taxon>
    </lineage>
</organism>
<dbReference type="EMBL" id="SNRY01001746">
    <property type="protein sequence ID" value="KAA6328836.1"/>
    <property type="molecule type" value="Genomic_DNA"/>
</dbReference>
<protein>
    <recommendedName>
        <fullName evidence="1">Gylcosyl hydrolase 115 C-terminal domain-containing protein</fullName>
    </recommendedName>
</protein>
<dbReference type="AlphaFoldDB" id="A0A5J4R4G6"/>
<comment type="caution">
    <text evidence="2">The sequence shown here is derived from an EMBL/GenBank/DDBJ whole genome shotgun (WGS) entry which is preliminary data.</text>
</comment>
<feature type="non-terminal residue" evidence="2">
    <location>
        <position position="1"/>
    </location>
</feature>
<sequence length="318" mass="36107">PELLNENTYSLHNYDEFKTVTDEYKALLLDALKLNYLLPQEAHDAYDQLVLFPIYACVNLYEMYYAVAMNKDLAEKNDPEANGWADKARELYVCDSLLTLHYNKEIADGKWNHIMDQTHIGYTYWQQPSRNVMPEIQTVPLSQTASLPPVFLESERYVSIEAEHYARANEGNAGWMVIPNLGKTLSGVTTTPVSVNPDKDTYLEYEMELSSTGEIKLEVLVSPTLNFNANRGLRYSVAFDNGEEQIVNINKKYTKEQMEKWQANSINSTITIHVVPVSGKHTLRFRALDPGIVLQKILIDTGGLKPSYLGASESKIKK</sequence>
<evidence type="ECO:0000259" key="1">
    <source>
        <dbReference type="Pfam" id="PF17829"/>
    </source>
</evidence>
<dbReference type="Gene3D" id="1.20.58.2150">
    <property type="match status" value="1"/>
</dbReference>
<name>A0A5J4R4G6_9ZZZZ</name>
<dbReference type="PANTHER" id="PTHR37842">
    <property type="match status" value="1"/>
</dbReference>
<evidence type="ECO:0000313" key="2">
    <source>
        <dbReference type="EMBL" id="KAA6328836.1"/>
    </source>
</evidence>
<proteinExistence type="predicted"/>
<dbReference type="Gene3D" id="2.60.120.1620">
    <property type="match status" value="1"/>
</dbReference>
<reference evidence="2" key="1">
    <citation type="submission" date="2019-03" db="EMBL/GenBank/DDBJ databases">
        <title>Single cell metagenomics reveals metabolic interactions within the superorganism composed of flagellate Streblomastix strix and complex community of Bacteroidetes bacteria on its surface.</title>
        <authorList>
            <person name="Treitli S.C."/>
            <person name="Kolisko M."/>
            <person name="Husnik F."/>
            <person name="Keeling P."/>
            <person name="Hampl V."/>
        </authorList>
    </citation>
    <scope>NUCLEOTIDE SEQUENCE</scope>
    <source>
        <strain evidence="2">STM</strain>
    </source>
</reference>
<dbReference type="InterPro" id="IPR041437">
    <property type="entry name" value="GH115_C"/>
</dbReference>
<dbReference type="Pfam" id="PF17829">
    <property type="entry name" value="GH115_C"/>
    <property type="match status" value="1"/>
</dbReference>
<dbReference type="PANTHER" id="PTHR37842:SF2">
    <property type="entry name" value="GYLCOSYL HYDROLASE 115 C-TERMINAL DOMAIN-CONTAINING PROTEIN"/>
    <property type="match status" value="1"/>
</dbReference>
<gene>
    <name evidence="2" type="ORF">EZS27_022298</name>
</gene>
<feature type="domain" description="Gylcosyl hydrolase 115 C-terminal" evidence="1">
    <location>
        <begin position="150"/>
        <end position="313"/>
    </location>
</feature>
<accession>A0A5J4R4G6</accession>